<dbReference type="Proteomes" id="UP001224775">
    <property type="component" value="Unassembled WGS sequence"/>
</dbReference>
<reference evidence="1" key="1">
    <citation type="submission" date="2023-06" db="EMBL/GenBank/DDBJ databases">
        <title>Survivors Of The Sea: Transcriptome response of Skeletonema marinoi to long-term dormancy.</title>
        <authorList>
            <person name="Pinder M.I.M."/>
            <person name="Kourtchenko O."/>
            <person name="Robertson E.K."/>
            <person name="Larsson T."/>
            <person name="Maumus F."/>
            <person name="Osuna-Cruz C.M."/>
            <person name="Vancaester E."/>
            <person name="Stenow R."/>
            <person name="Vandepoele K."/>
            <person name="Ploug H."/>
            <person name="Bruchert V."/>
            <person name="Godhe A."/>
            <person name="Topel M."/>
        </authorList>
    </citation>
    <scope>NUCLEOTIDE SEQUENCE</scope>
    <source>
        <strain evidence="1">R05AC</strain>
    </source>
</reference>
<protein>
    <submittedName>
        <fullName evidence="1">Uncharacterized protein</fullName>
    </submittedName>
</protein>
<evidence type="ECO:0000313" key="2">
    <source>
        <dbReference type="Proteomes" id="UP001224775"/>
    </source>
</evidence>
<dbReference type="EMBL" id="JATAAI010000024">
    <property type="protein sequence ID" value="KAK1737649.1"/>
    <property type="molecule type" value="Genomic_DNA"/>
</dbReference>
<sequence length="135" mass="14908">MLSTPKRPNQGVTSLLECPPPPARAKPIIIVPRTLPPSLPHFPRKTSPMASTSFFSATYEQQQRSNTESGSTAELEGFFLASPTPPRFRSISRVANAQASNTIKLKPRLSFCSSHTLVGHHDYHHRPPKIVQPES</sequence>
<comment type="caution">
    <text evidence="1">The sequence shown here is derived from an EMBL/GenBank/DDBJ whole genome shotgun (WGS) entry which is preliminary data.</text>
</comment>
<proteinExistence type="predicted"/>
<keyword evidence="2" id="KW-1185">Reference proteome</keyword>
<name>A0AAD8Y114_9STRA</name>
<accession>A0AAD8Y114</accession>
<dbReference type="AlphaFoldDB" id="A0AAD8Y114"/>
<gene>
    <name evidence="1" type="ORF">QTG54_011633</name>
</gene>
<evidence type="ECO:0000313" key="1">
    <source>
        <dbReference type="EMBL" id="KAK1737649.1"/>
    </source>
</evidence>
<organism evidence="1 2">
    <name type="scientific">Skeletonema marinoi</name>
    <dbReference type="NCBI Taxonomy" id="267567"/>
    <lineage>
        <taxon>Eukaryota</taxon>
        <taxon>Sar</taxon>
        <taxon>Stramenopiles</taxon>
        <taxon>Ochrophyta</taxon>
        <taxon>Bacillariophyta</taxon>
        <taxon>Coscinodiscophyceae</taxon>
        <taxon>Thalassiosirophycidae</taxon>
        <taxon>Thalassiosirales</taxon>
        <taxon>Skeletonemataceae</taxon>
        <taxon>Skeletonema</taxon>
        <taxon>Skeletonema marinoi-dohrnii complex</taxon>
    </lineage>
</organism>